<evidence type="ECO:0000313" key="9">
    <source>
        <dbReference type="EMBL" id="ELA41494.1"/>
    </source>
</evidence>
<comment type="function">
    <text evidence="8">Essential component of the vacuolar proton pump (V-ATPase), a multimeric enzyme that catalyzes the translocation of protons across the membranes. Required for assembly and activity of the V-ATPase.</text>
</comment>
<gene>
    <name evidence="9" type="ORF">VICG_01478</name>
</gene>
<reference evidence="10" key="1">
    <citation type="submission" date="2011-05" db="EMBL/GenBank/DDBJ databases">
        <title>The genome sequence of Vittaforma corneae strain ATCC 50505.</title>
        <authorList>
            <consortium name="The Broad Institute Genome Sequencing Platform"/>
            <person name="Cuomo C."/>
            <person name="Didier E."/>
            <person name="Bowers L."/>
            <person name="Young S.K."/>
            <person name="Zeng Q."/>
            <person name="Gargeya S."/>
            <person name="Fitzgerald M."/>
            <person name="Haas B."/>
            <person name="Abouelleil A."/>
            <person name="Alvarado L."/>
            <person name="Arachchi H.M."/>
            <person name="Berlin A."/>
            <person name="Chapman S.B."/>
            <person name="Gearin G."/>
            <person name="Goldberg J."/>
            <person name="Griggs A."/>
            <person name="Gujja S."/>
            <person name="Hansen M."/>
            <person name="Heiman D."/>
            <person name="Howarth C."/>
            <person name="Larimer J."/>
            <person name="Lui A."/>
            <person name="MacDonald P.J.P."/>
            <person name="McCowen C."/>
            <person name="Montmayeur A."/>
            <person name="Murphy C."/>
            <person name="Neiman D."/>
            <person name="Pearson M."/>
            <person name="Priest M."/>
            <person name="Roberts A."/>
            <person name="Saif S."/>
            <person name="Shea T."/>
            <person name="Sisk P."/>
            <person name="Stolte C."/>
            <person name="Sykes S."/>
            <person name="Wortman J."/>
            <person name="Nusbaum C."/>
            <person name="Birren B."/>
        </authorList>
    </citation>
    <scope>NUCLEOTIDE SEQUENCE [LARGE SCALE GENOMIC DNA]</scope>
    <source>
        <strain evidence="10">ATCC 50505</strain>
    </source>
</reference>
<dbReference type="GO" id="GO:0051117">
    <property type="term" value="F:ATPase binding"/>
    <property type="evidence" value="ECO:0007669"/>
    <property type="project" value="TreeGrafter"/>
</dbReference>
<keyword evidence="10" id="KW-1185">Reference proteome</keyword>
<evidence type="ECO:0000256" key="7">
    <source>
        <dbReference type="ARBA" id="ARBA00023136"/>
    </source>
</evidence>
<feature type="transmembrane region" description="Helical" evidence="8">
    <location>
        <begin position="360"/>
        <end position="383"/>
    </location>
</feature>
<keyword evidence="7 8" id="KW-0472">Membrane</keyword>
<dbReference type="RefSeq" id="XP_007604924.1">
    <property type="nucleotide sequence ID" value="XM_007604862.1"/>
</dbReference>
<organism evidence="9 10">
    <name type="scientific">Vittaforma corneae (strain ATCC 50505)</name>
    <name type="common">Microsporidian parasite</name>
    <name type="synonym">Nosema corneum</name>
    <dbReference type="NCBI Taxonomy" id="993615"/>
    <lineage>
        <taxon>Eukaryota</taxon>
        <taxon>Fungi</taxon>
        <taxon>Fungi incertae sedis</taxon>
        <taxon>Microsporidia</taxon>
        <taxon>Nosematidae</taxon>
        <taxon>Vittaforma</taxon>
    </lineage>
</organism>
<evidence type="ECO:0000256" key="8">
    <source>
        <dbReference type="RuleBase" id="RU361189"/>
    </source>
</evidence>
<dbReference type="AlphaFoldDB" id="L2GLH5"/>
<dbReference type="GO" id="GO:0016471">
    <property type="term" value="C:vacuolar proton-transporting V-type ATPase complex"/>
    <property type="evidence" value="ECO:0007669"/>
    <property type="project" value="TreeGrafter"/>
</dbReference>
<evidence type="ECO:0000256" key="3">
    <source>
        <dbReference type="ARBA" id="ARBA00022448"/>
    </source>
</evidence>
<keyword evidence="8" id="KW-0375">Hydrogen ion transport</keyword>
<proteinExistence type="inferred from homology"/>
<dbReference type="OrthoDB" id="10264220at2759"/>
<evidence type="ECO:0000313" key="10">
    <source>
        <dbReference type="Proteomes" id="UP000011082"/>
    </source>
</evidence>
<dbReference type="FunCoup" id="L2GLH5">
    <property type="interactions" value="36"/>
</dbReference>
<dbReference type="GeneID" id="19882189"/>
<keyword evidence="6 8" id="KW-0406">Ion transport</keyword>
<comment type="caution">
    <text evidence="8">Lacks conserved residue(s) required for the propagation of feature annotation.</text>
</comment>
<dbReference type="InParanoid" id="L2GLH5"/>
<dbReference type="OMA" id="ATHENPP"/>
<evidence type="ECO:0000256" key="2">
    <source>
        <dbReference type="ARBA" id="ARBA00009904"/>
    </source>
</evidence>
<dbReference type="VEuPathDB" id="MicrosporidiaDB:VICG_01478"/>
<dbReference type="HOGENOM" id="CLU_642823_0_0_1"/>
<keyword evidence="3 8" id="KW-0813">Transport</keyword>
<dbReference type="Proteomes" id="UP000011082">
    <property type="component" value="Unassembled WGS sequence"/>
</dbReference>
<evidence type="ECO:0000256" key="6">
    <source>
        <dbReference type="ARBA" id="ARBA00023065"/>
    </source>
</evidence>
<keyword evidence="4 8" id="KW-0812">Transmembrane</keyword>
<dbReference type="GO" id="GO:0033179">
    <property type="term" value="C:proton-transporting V-type ATPase, V0 domain"/>
    <property type="evidence" value="ECO:0007669"/>
    <property type="project" value="InterPro"/>
</dbReference>
<comment type="subcellular location">
    <subcellularLocation>
        <location evidence="1">Membrane</location>
        <topology evidence="1">Multi-pass membrane protein</topology>
    </subcellularLocation>
</comment>
<dbReference type="Pfam" id="PF01496">
    <property type="entry name" value="V_ATPase_I"/>
    <property type="match status" value="1"/>
</dbReference>
<dbReference type="GO" id="GO:0046961">
    <property type="term" value="F:proton-transporting ATPase activity, rotational mechanism"/>
    <property type="evidence" value="ECO:0007669"/>
    <property type="project" value="InterPro"/>
</dbReference>
<accession>L2GLH5</accession>
<evidence type="ECO:0000256" key="5">
    <source>
        <dbReference type="ARBA" id="ARBA00022989"/>
    </source>
</evidence>
<protein>
    <recommendedName>
        <fullName evidence="8">V-type proton ATPase subunit a</fullName>
    </recommendedName>
</protein>
<evidence type="ECO:0000256" key="4">
    <source>
        <dbReference type="ARBA" id="ARBA00022692"/>
    </source>
</evidence>
<dbReference type="PANTHER" id="PTHR11629:SF63">
    <property type="entry name" value="V-TYPE PROTON ATPASE SUBUNIT A"/>
    <property type="match status" value="1"/>
</dbReference>
<dbReference type="EMBL" id="JH370143">
    <property type="protein sequence ID" value="ELA41494.1"/>
    <property type="molecule type" value="Genomic_DNA"/>
</dbReference>
<keyword evidence="5 8" id="KW-1133">Transmembrane helix</keyword>
<dbReference type="PANTHER" id="PTHR11629">
    <property type="entry name" value="VACUOLAR PROTON ATPASES"/>
    <property type="match status" value="1"/>
</dbReference>
<sequence>MLRSDEVECVSLYFGVDGIRNVLERLGESSTVHFIGEDNKNFKHESDRIEKFEQKLQYLKKELENQDRPVVECESYPETPLLEIESEINKYHERYLFLKLSKRSNQREEHILEQNLKMIKLSRHFISELKEPEDTTVINFDFITAISNIDKKLMIRQMLKHRLRRNVYIKTFDVELRSSVSQQTVFVVYVLAEDNKAFARSIIKNLGGRVLDFAMKDSQIHEDIQERYSRVKRLNLSIDKQILQVLGDMQKRHSIWRYCISKERSIVETMKKLTKIENTRCYVGEGWVLKKSMDKLEELKCFDNEKGRFLFEIKKSSLVRPTSFEPSEFSSPFQSLTNVFGVPKYQEINPAIFMTFTFPFLFGAMFGDVLHGLILLAISLFLIHNQKKLHKKCGVFQIILDGRYVALACAFFACGSDLCMEILGHCQ</sequence>
<dbReference type="STRING" id="993615.L2GLH5"/>
<dbReference type="InterPro" id="IPR002490">
    <property type="entry name" value="V-ATPase_116kDa_su"/>
</dbReference>
<comment type="similarity">
    <text evidence="2 8">Belongs to the V-ATPase 116 kDa subunit family.</text>
</comment>
<name>L2GLH5_VITCO</name>
<dbReference type="GO" id="GO:0007035">
    <property type="term" value="P:vacuolar acidification"/>
    <property type="evidence" value="ECO:0007669"/>
    <property type="project" value="TreeGrafter"/>
</dbReference>
<evidence type="ECO:0000256" key="1">
    <source>
        <dbReference type="ARBA" id="ARBA00004141"/>
    </source>
</evidence>